<evidence type="ECO:0000313" key="1">
    <source>
        <dbReference type="EMBL" id="RRJ31157.1"/>
    </source>
</evidence>
<evidence type="ECO:0000313" key="2">
    <source>
        <dbReference type="Proteomes" id="UP000282322"/>
    </source>
</evidence>
<comment type="caution">
    <text evidence="1">The sequence shown here is derived from an EMBL/GenBank/DDBJ whole genome shotgun (WGS) entry which is preliminary data.</text>
</comment>
<accession>A0A3P3RCF0</accession>
<reference evidence="1 2" key="1">
    <citation type="submission" date="2018-11" db="EMBL/GenBank/DDBJ databases">
        <title>Taxonoimc description of Halomarina strain SPP-AMP-1.</title>
        <authorList>
            <person name="Pal Y."/>
            <person name="Srinivasana K."/>
            <person name="Verma A."/>
            <person name="Kumar P."/>
        </authorList>
    </citation>
    <scope>NUCLEOTIDE SEQUENCE [LARGE SCALE GENOMIC DNA]</scope>
    <source>
        <strain evidence="1 2">SPP-AMP-1</strain>
    </source>
</reference>
<protein>
    <submittedName>
        <fullName evidence="1">Uncharacterized protein</fullName>
    </submittedName>
</protein>
<dbReference type="EMBL" id="RRCH01000016">
    <property type="protein sequence ID" value="RRJ31157.1"/>
    <property type="molecule type" value="Genomic_DNA"/>
</dbReference>
<dbReference type="Proteomes" id="UP000282322">
    <property type="component" value="Unassembled WGS sequence"/>
</dbReference>
<name>A0A3P3RCF0_9EURY</name>
<gene>
    <name evidence="1" type="ORF">EIK79_07945</name>
</gene>
<dbReference type="AlphaFoldDB" id="A0A3P3RCF0"/>
<keyword evidence="2" id="KW-1185">Reference proteome</keyword>
<proteinExistence type="predicted"/>
<sequence length="70" mass="7921">MPGTDENESATEKSLTDVDFVKGDDGRMYLHIDAPKMTTLVEVNENDIDNIRKTIQEGPKRVRTGTNKRK</sequence>
<organism evidence="1 2">
    <name type="scientific">Halocatena pleomorpha</name>
    <dbReference type="NCBI Taxonomy" id="1785090"/>
    <lineage>
        <taxon>Archaea</taxon>
        <taxon>Methanobacteriati</taxon>
        <taxon>Methanobacteriota</taxon>
        <taxon>Stenosarchaea group</taxon>
        <taxon>Halobacteria</taxon>
        <taxon>Halobacteriales</taxon>
        <taxon>Natronomonadaceae</taxon>
        <taxon>Halocatena</taxon>
    </lineage>
</organism>